<feature type="transmembrane region" description="Helical" evidence="1">
    <location>
        <begin position="41"/>
        <end position="59"/>
    </location>
</feature>
<dbReference type="AlphaFoldDB" id="A0A842HEN2"/>
<accession>A0A842HEN2</accession>
<dbReference type="Proteomes" id="UP000546464">
    <property type="component" value="Unassembled WGS sequence"/>
</dbReference>
<dbReference type="RefSeq" id="WP_185675480.1">
    <property type="nucleotide sequence ID" value="NZ_JACHVB010000025.1"/>
</dbReference>
<reference evidence="2 3" key="1">
    <citation type="submission" date="2020-07" db="EMBL/GenBank/DDBJ databases">
        <authorList>
            <person name="Feng X."/>
        </authorList>
    </citation>
    <scope>NUCLEOTIDE SEQUENCE [LARGE SCALE GENOMIC DNA]</scope>
    <source>
        <strain evidence="2 3">JCM31066</strain>
    </source>
</reference>
<gene>
    <name evidence="2" type="ORF">H5P28_09535</name>
</gene>
<evidence type="ECO:0000256" key="1">
    <source>
        <dbReference type="SAM" id="Phobius"/>
    </source>
</evidence>
<organism evidence="2 3">
    <name type="scientific">Ruficoccus amylovorans</name>
    <dbReference type="NCBI Taxonomy" id="1804625"/>
    <lineage>
        <taxon>Bacteria</taxon>
        <taxon>Pseudomonadati</taxon>
        <taxon>Verrucomicrobiota</taxon>
        <taxon>Opitutia</taxon>
        <taxon>Puniceicoccales</taxon>
        <taxon>Cerasicoccaceae</taxon>
        <taxon>Ruficoccus</taxon>
    </lineage>
</organism>
<keyword evidence="1" id="KW-0472">Membrane</keyword>
<proteinExistence type="predicted"/>
<keyword evidence="3" id="KW-1185">Reference proteome</keyword>
<keyword evidence="1" id="KW-0812">Transmembrane</keyword>
<protein>
    <submittedName>
        <fullName evidence="2">Uncharacterized protein</fullName>
    </submittedName>
</protein>
<feature type="transmembrane region" description="Helical" evidence="1">
    <location>
        <begin position="99"/>
        <end position="123"/>
    </location>
</feature>
<evidence type="ECO:0000313" key="2">
    <source>
        <dbReference type="EMBL" id="MBC2594498.1"/>
    </source>
</evidence>
<dbReference type="EMBL" id="JACHVB010000025">
    <property type="protein sequence ID" value="MBC2594498.1"/>
    <property type="molecule type" value="Genomic_DNA"/>
</dbReference>
<sequence length="134" mass="14551">MKFPKAGDLPKELTILAGVLMALGAFALVQAIISIVNQNGANINFMVLLLLAGFGLIRLKPYWRLFTLTISIVTLIFVAAPLVIALIRWAPPYGQGQSMGFIVSFWITTVVGLGACGWALYVLNKPSIARLFTK</sequence>
<comment type="caution">
    <text evidence="2">The sequence shown here is derived from an EMBL/GenBank/DDBJ whole genome shotgun (WGS) entry which is preliminary data.</text>
</comment>
<name>A0A842HEN2_9BACT</name>
<evidence type="ECO:0000313" key="3">
    <source>
        <dbReference type="Proteomes" id="UP000546464"/>
    </source>
</evidence>
<feature type="transmembrane region" description="Helical" evidence="1">
    <location>
        <begin position="66"/>
        <end position="87"/>
    </location>
</feature>
<keyword evidence="1" id="KW-1133">Transmembrane helix</keyword>